<dbReference type="EMBL" id="JBHMEC010000008">
    <property type="protein sequence ID" value="MFB9149122.1"/>
    <property type="molecule type" value="Genomic_DNA"/>
</dbReference>
<dbReference type="GO" id="GO:0032259">
    <property type="term" value="P:methylation"/>
    <property type="evidence" value="ECO:0007669"/>
    <property type="project" value="UniProtKB-KW"/>
</dbReference>
<feature type="binding site" evidence="9">
    <location>
        <position position="45"/>
    </location>
    <ligand>
        <name>S-adenosyl-L-methionine</name>
        <dbReference type="ChEBI" id="CHEBI:59789"/>
    </ligand>
</feature>
<dbReference type="PANTHER" id="PTHR10259:SF11">
    <property type="entry name" value="THIOPURINE S-METHYLTRANSFERASE"/>
    <property type="match status" value="1"/>
</dbReference>
<dbReference type="PANTHER" id="PTHR10259">
    <property type="entry name" value="THIOPURINE S-METHYLTRANSFERASE"/>
    <property type="match status" value="1"/>
</dbReference>
<organism evidence="10 11">
    <name type="scientific">Roseovarius ramblicola</name>
    <dbReference type="NCBI Taxonomy" id="2022336"/>
    <lineage>
        <taxon>Bacteria</taxon>
        <taxon>Pseudomonadati</taxon>
        <taxon>Pseudomonadota</taxon>
        <taxon>Alphaproteobacteria</taxon>
        <taxon>Rhodobacterales</taxon>
        <taxon>Roseobacteraceae</taxon>
        <taxon>Roseovarius</taxon>
    </lineage>
</organism>
<feature type="binding site" evidence="9">
    <location>
        <position position="66"/>
    </location>
    <ligand>
        <name>S-adenosyl-L-methionine</name>
        <dbReference type="ChEBI" id="CHEBI:59789"/>
    </ligand>
</feature>
<protein>
    <recommendedName>
        <fullName evidence="4 9">Thiopurine S-methyltransferase</fullName>
        <ecNumber evidence="4 9">2.1.1.67</ecNumber>
    </recommendedName>
    <alternativeName>
        <fullName evidence="9">Thiopurine methyltransferase</fullName>
    </alternativeName>
</protein>
<dbReference type="InterPro" id="IPR008854">
    <property type="entry name" value="TPMT"/>
</dbReference>
<proteinExistence type="inferred from homology"/>
<evidence type="ECO:0000256" key="7">
    <source>
        <dbReference type="ARBA" id="ARBA00022679"/>
    </source>
</evidence>
<dbReference type="InterPro" id="IPR025835">
    <property type="entry name" value="Thiopurine_S-MeTrfase"/>
</dbReference>
<dbReference type="Proteomes" id="UP001589670">
    <property type="component" value="Unassembled WGS sequence"/>
</dbReference>
<comment type="caution">
    <text evidence="10">The sequence shown here is derived from an EMBL/GenBank/DDBJ whole genome shotgun (WGS) entry which is preliminary data.</text>
</comment>
<dbReference type="RefSeq" id="WP_377067694.1">
    <property type="nucleotide sequence ID" value="NZ_JBHMEC010000008.1"/>
</dbReference>
<name>A0ABV5HXQ7_9RHOB</name>
<accession>A0ABV5HXQ7</accession>
<comment type="subcellular location">
    <subcellularLocation>
        <location evidence="2 9">Cytoplasm</location>
    </subcellularLocation>
</comment>
<gene>
    <name evidence="10" type="primary">tmpT</name>
    <name evidence="9" type="synonym">tpm</name>
    <name evidence="10" type="ORF">ACFFU4_05075</name>
</gene>
<evidence type="ECO:0000313" key="11">
    <source>
        <dbReference type="Proteomes" id="UP001589670"/>
    </source>
</evidence>
<dbReference type="NCBIfam" id="TIGR03840">
    <property type="entry name" value="TMPT_Se_Te"/>
    <property type="match status" value="1"/>
</dbReference>
<dbReference type="SUPFAM" id="SSF53335">
    <property type="entry name" value="S-adenosyl-L-methionine-dependent methyltransferases"/>
    <property type="match status" value="1"/>
</dbReference>
<evidence type="ECO:0000256" key="8">
    <source>
        <dbReference type="ARBA" id="ARBA00022691"/>
    </source>
</evidence>
<keyword evidence="7 9" id="KW-0808">Transferase</keyword>
<dbReference type="GO" id="GO:0008119">
    <property type="term" value="F:thiopurine S-methyltransferase activity"/>
    <property type="evidence" value="ECO:0007669"/>
    <property type="project" value="UniProtKB-EC"/>
</dbReference>
<evidence type="ECO:0000256" key="5">
    <source>
        <dbReference type="ARBA" id="ARBA00022490"/>
    </source>
</evidence>
<feature type="binding site" evidence="9">
    <location>
        <position position="10"/>
    </location>
    <ligand>
        <name>S-adenosyl-L-methionine</name>
        <dbReference type="ChEBI" id="CHEBI:59789"/>
    </ligand>
</feature>
<sequence length="212" mass="23022">MDAQFWHDRWQEGRLGFHEGRVNRMLEAHVGALGLGPGQRVFLPLCGKAVDIPWLLSQGYRVAGAELSEIAVRDLFAEMGVVPEVTETGSHRRYSADGIDIFAGDILEITADVLGPVDAVYDRAALVALPEEMRRRYAAHLSGITAGAPQLLVTFEYDQAAMDGPPFSVTEDEVARCHGARYAIEVLADAEVPGGLKGIVAAREKAMLLRPV</sequence>
<keyword evidence="5 9" id="KW-0963">Cytoplasm</keyword>
<dbReference type="InterPro" id="IPR022474">
    <property type="entry name" value="Thiopur_S-MeTfrase_Se/Te_detox"/>
</dbReference>
<dbReference type="PROSITE" id="PS51585">
    <property type="entry name" value="SAM_MT_TPMT"/>
    <property type="match status" value="1"/>
</dbReference>
<dbReference type="NCBIfam" id="NF009732">
    <property type="entry name" value="PRK13255.1"/>
    <property type="match status" value="1"/>
</dbReference>
<evidence type="ECO:0000256" key="9">
    <source>
        <dbReference type="HAMAP-Rule" id="MF_00812"/>
    </source>
</evidence>
<evidence type="ECO:0000313" key="10">
    <source>
        <dbReference type="EMBL" id="MFB9149122.1"/>
    </source>
</evidence>
<dbReference type="Gene3D" id="3.40.50.150">
    <property type="entry name" value="Vaccinia Virus protein VP39"/>
    <property type="match status" value="1"/>
</dbReference>
<dbReference type="Pfam" id="PF05724">
    <property type="entry name" value="TPMT"/>
    <property type="match status" value="1"/>
</dbReference>
<dbReference type="HAMAP" id="MF_00812">
    <property type="entry name" value="Thiopur_methtran"/>
    <property type="match status" value="1"/>
</dbReference>
<evidence type="ECO:0000256" key="4">
    <source>
        <dbReference type="ARBA" id="ARBA00011905"/>
    </source>
</evidence>
<comment type="similarity">
    <text evidence="3 9">Belongs to the class I-like SAM-binding methyltransferase superfamily. TPMT family.</text>
</comment>
<keyword evidence="11" id="KW-1185">Reference proteome</keyword>
<keyword evidence="8 9" id="KW-0949">S-adenosyl-L-methionine</keyword>
<evidence type="ECO:0000256" key="3">
    <source>
        <dbReference type="ARBA" id="ARBA00008145"/>
    </source>
</evidence>
<evidence type="ECO:0000256" key="1">
    <source>
        <dbReference type="ARBA" id="ARBA00000903"/>
    </source>
</evidence>
<reference evidence="10 11" key="1">
    <citation type="submission" date="2024-09" db="EMBL/GenBank/DDBJ databases">
        <authorList>
            <person name="Sun Q."/>
            <person name="Mori K."/>
        </authorList>
    </citation>
    <scope>NUCLEOTIDE SEQUENCE [LARGE SCALE GENOMIC DNA]</scope>
    <source>
        <strain evidence="10 11">CECT 9424</strain>
    </source>
</reference>
<dbReference type="EC" id="2.1.1.67" evidence="4 9"/>
<dbReference type="InterPro" id="IPR029063">
    <property type="entry name" value="SAM-dependent_MTases_sf"/>
</dbReference>
<evidence type="ECO:0000256" key="6">
    <source>
        <dbReference type="ARBA" id="ARBA00022603"/>
    </source>
</evidence>
<keyword evidence="6 9" id="KW-0489">Methyltransferase</keyword>
<evidence type="ECO:0000256" key="2">
    <source>
        <dbReference type="ARBA" id="ARBA00004496"/>
    </source>
</evidence>
<dbReference type="PIRSF" id="PIRSF023956">
    <property type="entry name" value="Thiopurine_S-methyltransferase"/>
    <property type="match status" value="1"/>
</dbReference>
<feature type="binding site" evidence="9">
    <location>
        <position position="123"/>
    </location>
    <ligand>
        <name>S-adenosyl-L-methionine</name>
        <dbReference type="ChEBI" id="CHEBI:59789"/>
    </ligand>
</feature>
<comment type="catalytic activity">
    <reaction evidence="1 9">
        <text>S-adenosyl-L-methionine + a thiopurine = S-adenosyl-L-homocysteine + a thiopurine S-methylether.</text>
        <dbReference type="EC" id="2.1.1.67"/>
    </reaction>
</comment>